<evidence type="ECO:0000259" key="3">
    <source>
        <dbReference type="PROSITE" id="PS50157"/>
    </source>
</evidence>
<proteinExistence type="predicted"/>
<dbReference type="InterPro" id="IPR013087">
    <property type="entry name" value="Znf_C2H2_type"/>
</dbReference>
<evidence type="ECO:0000313" key="5">
    <source>
        <dbReference type="Proteomes" id="UP000326759"/>
    </source>
</evidence>
<dbReference type="Proteomes" id="UP000326759">
    <property type="component" value="Unassembled WGS sequence"/>
</dbReference>
<keyword evidence="5" id="KW-1185">Reference proteome</keyword>
<evidence type="ECO:0000313" key="4">
    <source>
        <dbReference type="EMBL" id="KAB7496989.1"/>
    </source>
</evidence>
<sequence length="114" mass="12968">MSNLFQVLPEELLICPEIPSQLDVKQEGAQNDDFSVAEFASGLGHDDYNPQASSGSVSDVGRDKKSSPRKSTRRRNRIKKDGNTKRFTCRFCELTFETRSKLKGHYSVHDEKKF</sequence>
<feature type="domain" description="C2H2-type" evidence="3">
    <location>
        <begin position="87"/>
        <end position="114"/>
    </location>
</feature>
<dbReference type="EMBL" id="SEYY01020820">
    <property type="protein sequence ID" value="KAB7496989.1"/>
    <property type="molecule type" value="Genomic_DNA"/>
</dbReference>
<keyword evidence="1" id="KW-0479">Metal-binding</keyword>
<comment type="caution">
    <text evidence="4">The sequence shown here is derived from an EMBL/GenBank/DDBJ whole genome shotgun (WGS) entry which is preliminary data.</text>
</comment>
<organism evidence="4 5">
    <name type="scientific">Armadillidium nasatum</name>
    <dbReference type="NCBI Taxonomy" id="96803"/>
    <lineage>
        <taxon>Eukaryota</taxon>
        <taxon>Metazoa</taxon>
        <taxon>Ecdysozoa</taxon>
        <taxon>Arthropoda</taxon>
        <taxon>Crustacea</taxon>
        <taxon>Multicrustacea</taxon>
        <taxon>Malacostraca</taxon>
        <taxon>Eumalacostraca</taxon>
        <taxon>Peracarida</taxon>
        <taxon>Isopoda</taxon>
        <taxon>Oniscidea</taxon>
        <taxon>Crinocheta</taxon>
        <taxon>Armadillidiidae</taxon>
        <taxon>Armadillidium</taxon>
    </lineage>
</organism>
<evidence type="ECO:0000256" key="2">
    <source>
        <dbReference type="SAM" id="MobiDB-lite"/>
    </source>
</evidence>
<feature type="non-terminal residue" evidence="4">
    <location>
        <position position="114"/>
    </location>
</feature>
<keyword evidence="1" id="KW-0862">Zinc</keyword>
<evidence type="ECO:0000256" key="1">
    <source>
        <dbReference type="PROSITE-ProRule" id="PRU00042"/>
    </source>
</evidence>
<dbReference type="InterPro" id="IPR036236">
    <property type="entry name" value="Znf_C2H2_sf"/>
</dbReference>
<dbReference type="PROSITE" id="PS00028">
    <property type="entry name" value="ZINC_FINGER_C2H2_1"/>
    <property type="match status" value="1"/>
</dbReference>
<keyword evidence="1" id="KW-0863">Zinc-finger</keyword>
<reference evidence="4 5" key="1">
    <citation type="journal article" date="2019" name="PLoS Biol.">
        <title>Sex chromosomes control vertical transmission of feminizing Wolbachia symbionts in an isopod.</title>
        <authorList>
            <person name="Becking T."/>
            <person name="Chebbi M.A."/>
            <person name="Giraud I."/>
            <person name="Moumen B."/>
            <person name="Laverre T."/>
            <person name="Caubet Y."/>
            <person name="Peccoud J."/>
            <person name="Gilbert C."/>
            <person name="Cordaux R."/>
        </authorList>
    </citation>
    <scope>NUCLEOTIDE SEQUENCE [LARGE SCALE GENOMIC DNA]</scope>
    <source>
        <strain evidence="4">ANa2</strain>
        <tissue evidence="4">Whole body excluding digestive tract and cuticle</tissue>
    </source>
</reference>
<dbReference type="Gene3D" id="3.30.160.60">
    <property type="entry name" value="Classic Zinc Finger"/>
    <property type="match status" value="1"/>
</dbReference>
<accession>A0A5N5STH8</accession>
<dbReference type="GO" id="GO:0008270">
    <property type="term" value="F:zinc ion binding"/>
    <property type="evidence" value="ECO:0007669"/>
    <property type="project" value="UniProtKB-KW"/>
</dbReference>
<gene>
    <name evidence="4" type="ORF">Anas_09903</name>
</gene>
<protein>
    <recommendedName>
        <fullName evidence="3">C2H2-type domain-containing protein</fullName>
    </recommendedName>
</protein>
<feature type="compositionally biased region" description="Basic residues" evidence="2">
    <location>
        <begin position="67"/>
        <end position="78"/>
    </location>
</feature>
<dbReference type="SUPFAM" id="SSF57667">
    <property type="entry name" value="beta-beta-alpha zinc fingers"/>
    <property type="match status" value="1"/>
</dbReference>
<feature type="region of interest" description="Disordered" evidence="2">
    <location>
        <begin position="40"/>
        <end position="81"/>
    </location>
</feature>
<name>A0A5N5STH8_9CRUS</name>
<dbReference type="AlphaFoldDB" id="A0A5N5STH8"/>
<dbReference type="PROSITE" id="PS50157">
    <property type="entry name" value="ZINC_FINGER_C2H2_2"/>
    <property type="match status" value="1"/>
</dbReference>